<proteinExistence type="predicted"/>
<dbReference type="RefSeq" id="WP_026608861.1">
    <property type="nucleotide sequence ID" value="NZ_OX458333.1"/>
</dbReference>
<evidence type="ECO:0000313" key="1">
    <source>
        <dbReference type="EMBL" id="CAI8716668.1"/>
    </source>
</evidence>
<accession>A0ABM9HVL9</accession>
<dbReference type="Proteomes" id="UP001162030">
    <property type="component" value="Chromosome"/>
</dbReference>
<protein>
    <submittedName>
        <fullName evidence="1">Uncharacterized protein</fullName>
    </submittedName>
</protein>
<reference evidence="1 2" key="1">
    <citation type="submission" date="2023-03" db="EMBL/GenBank/DDBJ databases">
        <authorList>
            <person name="Pearce D."/>
        </authorList>
    </citation>
    <scope>NUCLEOTIDE SEQUENCE [LARGE SCALE GENOMIC DNA]</scope>
    <source>
        <strain evidence="1">Msz</strain>
    </source>
</reference>
<keyword evidence="2" id="KW-1185">Reference proteome</keyword>
<dbReference type="EMBL" id="OX458333">
    <property type="protein sequence ID" value="CAI8716668.1"/>
    <property type="molecule type" value="Genomic_DNA"/>
</dbReference>
<name>A0ABM9HVL9_9GAMM</name>
<sequence length="121" mass="13299">MDIKNNTASYSAYAFAETKRQRELAMVRESDAVGSVITAGKGKLQIGTDKRNAQALPDELEAVLSRLNLSTEMRREIGAPHQTILSARTKQALNAYLAQAELPQFEARNALSQMLGVDEYA</sequence>
<organism evidence="1 2">
    <name type="scientific">Methylocaldum szegediense</name>
    <dbReference type="NCBI Taxonomy" id="73780"/>
    <lineage>
        <taxon>Bacteria</taxon>
        <taxon>Pseudomonadati</taxon>
        <taxon>Pseudomonadota</taxon>
        <taxon>Gammaproteobacteria</taxon>
        <taxon>Methylococcales</taxon>
        <taxon>Methylococcaceae</taxon>
        <taxon>Methylocaldum</taxon>
    </lineage>
</organism>
<evidence type="ECO:0000313" key="2">
    <source>
        <dbReference type="Proteomes" id="UP001162030"/>
    </source>
</evidence>
<gene>
    <name evidence="1" type="ORF">MSZNOR_0009</name>
</gene>